<organism evidence="3 4">
    <name type="scientific">Muricoccus nepalensis</name>
    <dbReference type="NCBI Taxonomy" id="1854500"/>
    <lineage>
        <taxon>Bacteria</taxon>
        <taxon>Pseudomonadati</taxon>
        <taxon>Pseudomonadota</taxon>
        <taxon>Alphaproteobacteria</taxon>
        <taxon>Acetobacterales</taxon>
        <taxon>Roseomonadaceae</taxon>
        <taxon>Muricoccus</taxon>
    </lineage>
</organism>
<proteinExistence type="predicted"/>
<evidence type="ECO:0000313" key="3">
    <source>
        <dbReference type="EMBL" id="TPG59759.1"/>
    </source>
</evidence>
<feature type="signal peptide" evidence="2">
    <location>
        <begin position="1"/>
        <end position="25"/>
    </location>
</feature>
<evidence type="ECO:0000256" key="1">
    <source>
        <dbReference type="PROSITE-ProRule" id="PRU00339"/>
    </source>
</evidence>
<feature type="repeat" description="TPR" evidence="1">
    <location>
        <begin position="78"/>
        <end position="111"/>
    </location>
</feature>
<dbReference type="InterPro" id="IPR011990">
    <property type="entry name" value="TPR-like_helical_dom_sf"/>
</dbReference>
<gene>
    <name evidence="3" type="ORF">EAH89_05900</name>
</gene>
<dbReference type="Proteomes" id="UP000317078">
    <property type="component" value="Unassembled WGS sequence"/>
</dbReference>
<dbReference type="PROSITE" id="PS50005">
    <property type="entry name" value="TPR"/>
    <property type="match status" value="1"/>
</dbReference>
<keyword evidence="4" id="KW-1185">Reference proteome</keyword>
<accession>A0A502GCE1</accession>
<dbReference type="InterPro" id="IPR019734">
    <property type="entry name" value="TPR_rpt"/>
</dbReference>
<sequence>MSSIRRALSTAGLALGASLSLLACAEPGSAPRPVASAGAAPVATGGKLAAGRTALAAGDAIRAESLLNDALREGSKDAITLSLLGVSLDMQGKQAQAQARYREALALDPAHAGARNNLALSLALSGRGSDAVVILEPLAGGTGAGGRARHNLAVAYAASGDATRAAGLLAPELGGGATAAADAWRAALAGS</sequence>
<name>A0A502GCE1_9PROT</name>
<dbReference type="AlphaFoldDB" id="A0A502GCE1"/>
<dbReference type="OrthoDB" id="7817412at2"/>
<dbReference type="SUPFAM" id="SSF48452">
    <property type="entry name" value="TPR-like"/>
    <property type="match status" value="1"/>
</dbReference>
<dbReference type="Gene3D" id="1.25.40.10">
    <property type="entry name" value="Tetratricopeptide repeat domain"/>
    <property type="match status" value="1"/>
</dbReference>
<keyword evidence="1" id="KW-0802">TPR repeat</keyword>
<keyword evidence="2" id="KW-0732">Signal</keyword>
<feature type="chain" id="PRO_5021488977" evidence="2">
    <location>
        <begin position="26"/>
        <end position="191"/>
    </location>
</feature>
<dbReference type="PROSITE" id="PS51257">
    <property type="entry name" value="PROKAR_LIPOPROTEIN"/>
    <property type="match status" value="1"/>
</dbReference>
<dbReference type="EMBL" id="RCZP01000003">
    <property type="protein sequence ID" value="TPG59759.1"/>
    <property type="molecule type" value="Genomic_DNA"/>
</dbReference>
<dbReference type="RefSeq" id="WP_140881857.1">
    <property type="nucleotide sequence ID" value="NZ_RCZP01000003.1"/>
</dbReference>
<comment type="caution">
    <text evidence="3">The sequence shown here is derived from an EMBL/GenBank/DDBJ whole genome shotgun (WGS) entry which is preliminary data.</text>
</comment>
<evidence type="ECO:0000313" key="4">
    <source>
        <dbReference type="Proteomes" id="UP000317078"/>
    </source>
</evidence>
<evidence type="ECO:0000256" key="2">
    <source>
        <dbReference type="SAM" id="SignalP"/>
    </source>
</evidence>
<reference evidence="3 4" key="1">
    <citation type="journal article" date="2019" name="Environ. Microbiol.">
        <title>Species interactions and distinct microbial communities in high Arctic permafrost affected cryosols are associated with the CH4 and CO2 gas fluxes.</title>
        <authorList>
            <person name="Altshuler I."/>
            <person name="Hamel J."/>
            <person name="Turney S."/>
            <person name="Magnuson E."/>
            <person name="Levesque R."/>
            <person name="Greer C."/>
            <person name="Whyte L.G."/>
        </authorList>
    </citation>
    <scope>NUCLEOTIDE SEQUENCE [LARGE SCALE GENOMIC DNA]</scope>
    <source>
        <strain evidence="3 4">S9.3B</strain>
    </source>
</reference>
<protein>
    <submittedName>
        <fullName evidence="3">Uncharacterized protein</fullName>
    </submittedName>
</protein>